<reference evidence="2 3" key="1">
    <citation type="submission" date="2016-10" db="EMBL/GenBank/DDBJ databases">
        <authorList>
            <person name="Varghese N."/>
            <person name="Submissions S."/>
        </authorList>
    </citation>
    <scope>NUCLEOTIDE SEQUENCE [LARGE SCALE GENOMIC DNA]</scope>
    <source>
        <strain evidence="2 3">CGMCC 1.7734</strain>
    </source>
</reference>
<organism evidence="2 3">
    <name type="scientific">Virgibacillus subterraneus</name>
    <dbReference type="NCBI Taxonomy" id="621109"/>
    <lineage>
        <taxon>Bacteria</taxon>
        <taxon>Bacillati</taxon>
        <taxon>Bacillota</taxon>
        <taxon>Bacilli</taxon>
        <taxon>Bacillales</taxon>
        <taxon>Bacillaceae</taxon>
        <taxon>Virgibacillus</taxon>
    </lineage>
</organism>
<accession>A0A1H9C3T7</accession>
<dbReference type="EMBL" id="FOEH01000001">
    <property type="protein sequence ID" value="SEP95338.1"/>
    <property type="molecule type" value="Genomic_DNA"/>
</dbReference>
<name>A0A1H9C3T7_9BACI</name>
<sequence length="438" mass="46342">MEIGRWIKKLLVLLTIIFIAFFPVITPTVYAVSSWSGDTWEGNTWEGDTWEGDTWEGNSWDGSDLEWNGSTWDGKGTDGSVTEGSDWLGYEWTSIPWYIEGWSEDGFNGDGTTGNPWSEEGYNGGGTTGNPWSEGGFNGDGTKGESWSEDGFNSDGTKADSWSGEGTDGNGTSGDQPFYDTGAYKVTHYLTNDVLNSSANFINNGLDKKSGLDGAPFRPGKFTSNFLLNSTKLVLGNNDIVNAADAGFKAYDSYDSVKAIQGMAKNFGDIQNNSSGRDVLSNNSKINKYKVLFKDSSSKLLKNTDISAIKGTWKSMGALSKFNAGLSAVNTFVSAYKTGDSIADFASLNDSASGTDKVSAGADIGADIGETLMSAGGVALAIPGGQAIGAGIMAAGAGLYAVSKGVKLVAKNWDKVTKAADAVKDTAKKAWDTVTGWF</sequence>
<proteinExistence type="predicted"/>
<evidence type="ECO:0000256" key="1">
    <source>
        <dbReference type="SAM" id="MobiDB-lite"/>
    </source>
</evidence>
<evidence type="ECO:0000313" key="2">
    <source>
        <dbReference type="EMBL" id="SEP95338.1"/>
    </source>
</evidence>
<feature type="region of interest" description="Disordered" evidence="1">
    <location>
        <begin position="108"/>
        <end position="175"/>
    </location>
</feature>
<dbReference type="RefSeq" id="WP_092503284.1">
    <property type="nucleotide sequence ID" value="NZ_FOEH01000001.1"/>
</dbReference>
<comment type="caution">
    <text evidence="2">The sequence shown here is derived from an EMBL/GenBank/DDBJ whole genome shotgun (WGS) entry which is preliminary data.</text>
</comment>
<keyword evidence="3" id="KW-1185">Reference proteome</keyword>
<protein>
    <submittedName>
        <fullName evidence="2">Uncharacterized protein</fullName>
    </submittedName>
</protein>
<gene>
    <name evidence="2" type="ORF">SAMN05216232_1434</name>
</gene>
<dbReference type="Proteomes" id="UP000198733">
    <property type="component" value="Unassembled WGS sequence"/>
</dbReference>
<evidence type="ECO:0000313" key="3">
    <source>
        <dbReference type="Proteomes" id="UP000198733"/>
    </source>
</evidence>